<reference evidence="1 2" key="1">
    <citation type="submission" date="2020-07" db="EMBL/GenBank/DDBJ databases">
        <title>Sequencing the genomes of 1000 actinobacteria strains.</title>
        <authorList>
            <person name="Klenk H.-P."/>
        </authorList>
    </citation>
    <scope>NUCLEOTIDE SEQUENCE [LARGE SCALE GENOMIC DNA]</scope>
    <source>
        <strain evidence="1 2">DSM 42178</strain>
    </source>
</reference>
<keyword evidence="2" id="KW-1185">Reference proteome</keyword>
<dbReference type="EMBL" id="JACBZD010000001">
    <property type="protein sequence ID" value="NYI04492.1"/>
    <property type="molecule type" value="Genomic_DNA"/>
</dbReference>
<evidence type="ECO:0008006" key="3">
    <source>
        <dbReference type="Google" id="ProtNLM"/>
    </source>
</evidence>
<evidence type="ECO:0000313" key="2">
    <source>
        <dbReference type="Proteomes" id="UP000567795"/>
    </source>
</evidence>
<evidence type="ECO:0000313" key="1">
    <source>
        <dbReference type="EMBL" id="NYI04492.1"/>
    </source>
</evidence>
<proteinExistence type="predicted"/>
<comment type="caution">
    <text evidence="1">The sequence shown here is derived from an EMBL/GenBank/DDBJ whole genome shotgun (WGS) entry which is preliminary data.</text>
</comment>
<dbReference type="AlphaFoldDB" id="A0A853A1V4"/>
<dbReference type="Proteomes" id="UP000567795">
    <property type="component" value="Unassembled WGS sequence"/>
</dbReference>
<sequence length="205" mass="22492">MYAMQYEITLPADYDMGVIRHRVATRGHRTDAFPGLGMKAYLLRERGVAGSPVNQYAPFYLWHSVGGMNRFLWGEGGFGGIVQDFGRPSVAHWTGVACRPGPTRAAVPRAASRRTEALPAGVDPAVVVRRALDDLDRRAETDGVHTTALAVDPGQWRLTRLTLWEQPVTELPAHTDDAPGGDHARYEVAHLSSPELDAIAVGRQW</sequence>
<name>A0A853A1V4_9ACTN</name>
<protein>
    <recommendedName>
        <fullName evidence="3">DUF4865 domain-containing protein</fullName>
    </recommendedName>
</protein>
<gene>
    <name evidence="1" type="ORF">FHU37_001435</name>
</gene>
<organism evidence="1 2">
    <name type="scientific">Allostreptomyces psammosilenae</name>
    <dbReference type="NCBI Taxonomy" id="1892865"/>
    <lineage>
        <taxon>Bacteria</taxon>
        <taxon>Bacillati</taxon>
        <taxon>Actinomycetota</taxon>
        <taxon>Actinomycetes</taxon>
        <taxon>Kitasatosporales</taxon>
        <taxon>Streptomycetaceae</taxon>
        <taxon>Allostreptomyces</taxon>
    </lineage>
</organism>
<dbReference type="Pfam" id="PF16157">
    <property type="entry name" value="DUF4865"/>
    <property type="match status" value="1"/>
</dbReference>
<dbReference type="InterPro" id="IPR032349">
    <property type="entry name" value="DUF4865"/>
</dbReference>
<accession>A0A853A1V4</accession>
<dbReference type="RefSeq" id="WP_179813375.1">
    <property type="nucleotide sequence ID" value="NZ_JACBZD010000001.1"/>
</dbReference>